<keyword evidence="1" id="KW-1133">Transmembrane helix</keyword>
<dbReference type="EMBL" id="CP120992">
    <property type="protein sequence ID" value="WLQ44930.1"/>
    <property type="molecule type" value="Genomic_DNA"/>
</dbReference>
<accession>A0ABY9IDD2</accession>
<dbReference type="Pfam" id="PF09990">
    <property type="entry name" value="DUF2231"/>
    <property type="match status" value="1"/>
</dbReference>
<feature type="transmembrane region" description="Helical" evidence="1">
    <location>
        <begin position="12"/>
        <end position="36"/>
    </location>
</feature>
<evidence type="ECO:0000313" key="3">
    <source>
        <dbReference type="EMBL" id="WLQ44930.1"/>
    </source>
</evidence>
<proteinExistence type="predicted"/>
<feature type="domain" description="DUF2231" evidence="2">
    <location>
        <begin position="8"/>
        <end position="161"/>
    </location>
</feature>
<dbReference type="Proteomes" id="UP001229952">
    <property type="component" value="Chromosome"/>
</dbReference>
<keyword evidence="1" id="KW-0812">Transmembrane</keyword>
<name>A0ABY9IDD2_9ACTN</name>
<dbReference type="InterPro" id="IPR019251">
    <property type="entry name" value="DUF2231_TM"/>
</dbReference>
<sequence>MGPDLINGIPAHVLFVHFVVILVPLTALALILCAALPSVMRRFGLALPALALVSLISVPLTTNAGEWLERHVDSNALVRKHTELGEELLPWVVALFLAATAVWWPHHHTAHRTPEAGGSTSTVAIPLRITAAVLSLVVGVGAGVQVYRIGESGAKAAWHDAYSSTAHSNRD</sequence>
<evidence type="ECO:0000256" key="1">
    <source>
        <dbReference type="SAM" id="Phobius"/>
    </source>
</evidence>
<organism evidence="3 4">
    <name type="scientific">Streptomyces laculatispora</name>
    <dbReference type="NCBI Taxonomy" id="887464"/>
    <lineage>
        <taxon>Bacteria</taxon>
        <taxon>Bacillati</taxon>
        <taxon>Actinomycetota</taxon>
        <taxon>Actinomycetes</taxon>
        <taxon>Kitasatosporales</taxon>
        <taxon>Streptomycetaceae</taxon>
        <taxon>Streptomyces</taxon>
    </lineage>
</organism>
<keyword evidence="1" id="KW-0472">Membrane</keyword>
<gene>
    <name evidence="3" type="ORF">P8A22_36595</name>
</gene>
<evidence type="ECO:0000259" key="2">
    <source>
        <dbReference type="Pfam" id="PF09990"/>
    </source>
</evidence>
<reference evidence="3 4" key="1">
    <citation type="submission" date="2023-03" db="EMBL/GenBank/DDBJ databases">
        <title>Isolation and description of six Streptomyces strains from soil environments, able to metabolize different microbial glucans.</title>
        <authorList>
            <person name="Widen T."/>
            <person name="Larsbrink J."/>
        </authorList>
    </citation>
    <scope>NUCLEOTIDE SEQUENCE [LARGE SCALE GENOMIC DNA]</scope>
    <source>
        <strain evidence="3 4">Mut2</strain>
    </source>
</reference>
<feature type="transmembrane region" description="Helical" evidence="1">
    <location>
        <begin position="88"/>
        <end position="104"/>
    </location>
</feature>
<protein>
    <recommendedName>
        <fullName evidence="2">DUF2231 domain-containing protein</fullName>
    </recommendedName>
</protein>
<keyword evidence="4" id="KW-1185">Reference proteome</keyword>
<feature type="transmembrane region" description="Helical" evidence="1">
    <location>
        <begin position="43"/>
        <end position="60"/>
    </location>
</feature>
<dbReference type="RefSeq" id="WP_306092163.1">
    <property type="nucleotide sequence ID" value="NZ_CP120992.1"/>
</dbReference>
<evidence type="ECO:0000313" key="4">
    <source>
        <dbReference type="Proteomes" id="UP001229952"/>
    </source>
</evidence>